<evidence type="ECO:0000313" key="1">
    <source>
        <dbReference type="EMBL" id="MEZ0491302.1"/>
    </source>
</evidence>
<dbReference type="EMBL" id="JBGGTQ010000002">
    <property type="protein sequence ID" value="MEZ0491302.1"/>
    <property type="molecule type" value="Genomic_DNA"/>
</dbReference>
<dbReference type="Proteomes" id="UP001566476">
    <property type="component" value="Unassembled WGS sequence"/>
</dbReference>
<gene>
    <name evidence="1" type="ORF">AB2L28_03535</name>
</gene>
<reference evidence="1 2" key="1">
    <citation type="submission" date="2024-07" db="EMBL/GenBank/DDBJ databases">
        <authorList>
            <person name="Thanompreechachai J."/>
            <person name="Duangmal K."/>
        </authorList>
    </citation>
    <scope>NUCLEOTIDE SEQUENCE [LARGE SCALE GENOMIC DNA]</scope>
    <source>
        <strain evidence="1 2">TBRC 1896</strain>
    </source>
</reference>
<organism evidence="1 2">
    <name type="scientific">Kineococcus mangrovi</name>
    <dbReference type="NCBI Taxonomy" id="1660183"/>
    <lineage>
        <taxon>Bacteria</taxon>
        <taxon>Bacillati</taxon>
        <taxon>Actinomycetota</taxon>
        <taxon>Actinomycetes</taxon>
        <taxon>Kineosporiales</taxon>
        <taxon>Kineosporiaceae</taxon>
        <taxon>Kineococcus</taxon>
    </lineage>
</organism>
<sequence>MRDLGAWGIHLTAPQSLLLALHLRDAAGLTPPTSPVLPDLPPLDPPVRRLHVDAGLEAAARQWADWWVERFPGGGDALTSILPPRYPGLRGRTELRGLAELGMDDAVAWCARAREVERRVVARAPSALFETNLVSAVERELGWRIRPFDLRIVVLPVAGAHAWDVVGQPVISLGLRADRDAYLAWLREQLVEIGRLRIARSEDQNT</sequence>
<keyword evidence="2" id="KW-1185">Reference proteome</keyword>
<name>A0ABV4HY07_9ACTN</name>
<comment type="caution">
    <text evidence="1">The sequence shown here is derived from an EMBL/GenBank/DDBJ whole genome shotgun (WGS) entry which is preliminary data.</text>
</comment>
<dbReference type="RefSeq" id="WP_370717353.1">
    <property type="nucleotide sequence ID" value="NZ_JBGGTQ010000002.1"/>
</dbReference>
<proteinExistence type="predicted"/>
<protein>
    <submittedName>
        <fullName evidence="1">Uncharacterized protein</fullName>
    </submittedName>
</protein>
<evidence type="ECO:0000313" key="2">
    <source>
        <dbReference type="Proteomes" id="UP001566476"/>
    </source>
</evidence>
<accession>A0ABV4HY07</accession>